<keyword evidence="1" id="KW-0808">Transferase</keyword>
<feature type="domain" description="Poly A polymerase head" evidence="4">
    <location>
        <begin position="27"/>
        <end position="157"/>
    </location>
</feature>
<dbReference type="Pfam" id="PF01743">
    <property type="entry name" value="PolyA_pol"/>
    <property type="match status" value="1"/>
</dbReference>
<dbReference type="EMBL" id="OR769222">
    <property type="protein sequence ID" value="WQJ53153.1"/>
    <property type="molecule type" value="Genomic_DNA"/>
</dbReference>
<accession>A0ABZ0Z1X8</accession>
<dbReference type="Gene3D" id="3.30.460.10">
    <property type="entry name" value="Beta Polymerase, domain 2"/>
    <property type="match status" value="1"/>
</dbReference>
<sequence length="400" mass="46433">MDLKIYNEIKCYIRRIIKDTEFENNIFAVGGCCRGILLNMPIKDMDLVVSLENGGIKFAEWLEKSGYTHGTIVTYPRYGTAMFRLKEFPDEELEVVQTRTEVYTENSRKPDTAYGSLKQDCMRRDLTINAIYDDISNDKMLDICGTSFDDIKNKIIRTPCDPDQTYIDDPLRIMRCVRFANRFNWQIEEKTAASMIANIDRLSVISKERINDEFCKIIKDNPIGFLSLLTINANKYIFPNIVTTSDNFMIGIGSIGKYSLPIKLAFFGYFNPDMESDMRTLKFSCDDIKHVMDIISLAKFFCNMSSERDVREFCYRCKTSLRFQEVILLCKTINIGNSYDRYFTEMFGYKLPVDGNDIMQILNIGPCKKVKEVQDSLMEFVFNHGIVDRETLVKEIEDFK</sequence>
<dbReference type="InterPro" id="IPR043519">
    <property type="entry name" value="NT_sf"/>
</dbReference>
<protein>
    <submittedName>
        <fullName evidence="6">tRNA nucleotidyltransferase</fullName>
    </submittedName>
</protein>
<evidence type="ECO:0000313" key="6">
    <source>
        <dbReference type="EMBL" id="WQJ53153.1"/>
    </source>
</evidence>
<dbReference type="SUPFAM" id="SSF81891">
    <property type="entry name" value="Poly A polymerase C-terminal region-like"/>
    <property type="match status" value="1"/>
</dbReference>
<dbReference type="PANTHER" id="PTHR13734">
    <property type="entry name" value="TRNA-NUCLEOTIDYLTRANSFERASE"/>
    <property type="match status" value="1"/>
</dbReference>
<evidence type="ECO:0000256" key="1">
    <source>
        <dbReference type="ARBA" id="ARBA00022679"/>
    </source>
</evidence>
<evidence type="ECO:0000256" key="2">
    <source>
        <dbReference type="ARBA" id="ARBA00022741"/>
    </source>
</evidence>
<evidence type="ECO:0000259" key="5">
    <source>
        <dbReference type="Pfam" id="PF12627"/>
    </source>
</evidence>
<keyword evidence="7" id="KW-1185">Reference proteome</keyword>
<dbReference type="InterPro" id="IPR002646">
    <property type="entry name" value="PolA_pol_head_dom"/>
</dbReference>
<name>A0ABZ0Z1X8_9CAUD</name>
<dbReference type="PANTHER" id="PTHR13734:SF5">
    <property type="entry name" value="CCA TRNA NUCLEOTIDYLTRANSFERASE, MITOCHONDRIAL"/>
    <property type="match status" value="1"/>
</dbReference>
<dbReference type="SUPFAM" id="SSF81301">
    <property type="entry name" value="Nucleotidyltransferase"/>
    <property type="match status" value="1"/>
</dbReference>
<keyword evidence="2" id="KW-0547">Nucleotide-binding</keyword>
<evidence type="ECO:0000256" key="3">
    <source>
        <dbReference type="ARBA" id="ARBA00022884"/>
    </source>
</evidence>
<feature type="domain" description="tRNA nucleotidyltransferase/poly(A) polymerase RNA and SrmB- binding" evidence="5">
    <location>
        <begin position="186"/>
        <end position="240"/>
    </location>
</feature>
<organism evidence="6 7">
    <name type="scientific">phage Lak_Megaphage_RVC_JS4_GC31</name>
    <dbReference type="NCBI Taxonomy" id="3109228"/>
    <lineage>
        <taxon>Viruses</taxon>
        <taxon>Duplodnaviria</taxon>
        <taxon>Heunggongvirae</taxon>
        <taxon>Uroviricota</taxon>
        <taxon>Caudoviricetes</taxon>
        <taxon>Caudoviricetes code 15 clade</taxon>
    </lineage>
</organism>
<proteinExistence type="predicted"/>
<dbReference type="Pfam" id="PF12627">
    <property type="entry name" value="PolyA_pol_RNAbd"/>
    <property type="match status" value="1"/>
</dbReference>
<reference evidence="6 7" key="1">
    <citation type="submission" date="2023-11" db="EMBL/GenBank/DDBJ databases">
        <authorList>
            <person name="Cook R."/>
            <person name="Crisci M."/>
            <person name="Pye H."/>
            <person name="Adriaenssens E."/>
            <person name="Santini J."/>
        </authorList>
    </citation>
    <scope>NUCLEOTIDE SEQUENCE [LARGE SCALE GENOMIC DNA]</scope>
    <source>
        <strain evidence="6">Lak_Megaphage_RVC_JS4_GC31</strain>
    </source>
</reference>
<keyword evidence="3" id="KW-0694">RNA-binding</keyword>
<evidence type="ECO:0000259" key="4">
    <source>
        <dbReference type="Pfam" id="PF01743"/>
    </source>
</evidence>
<dbReference type="Gene3D" id="1.10.3090.10">
    <property type="entry name" value="cca-adding enzyme, domain 2"/>
    <property type="match status" value="1"/>
</dbReference>
<evidence type="ECO:0000313" key="7">
    <source>
        <dbReference type="Proteomes" id="UP001349343"/>
    </source>
</evidence>
<dbReference type="InterPro" id="IPR032828">
    <property type="entry name" value="PolyA_RNA-bd"/>
</dbReference>
<dbReference type="Proteomes" id="UP001349343">
    <property type="component" value="Segment"/>
</dbReference>